<dbReference type="Pfam" id="PF08818">
    <property type="entry name" value="DUF1801"/>
    <property type="match status" value="1"/>
</dbReference>
<reference evidence="3" key="1">
    <citation type="submission" date="2017-02" db="EMBL/GenBank/DDBJ databases">
        <authorList>
            <person name="Dridi B."/>
        </authorList>
    </citation>
    <scope>NUCLEOTIDE SEQUENCE [LARGE SCALE GENOMIC DNA]</scope>
    <source>
        <strain evidence="3">B Co 03.10</strain>
    </source>
</reference>
<protein>
    <recommendedName>
        <fullName evidence="1">YdhG-like domain-containing protein</fullName>
    </recommendedName>
</protein>
<dbReference type="EMBL" id="FWFF01000007">
    <property type="protein sequence ID" value="SLM95973.1"/>
    <property type="molecule type" value="Genomic_DNA"/>
</dbReference>
<proteinExistence type="predicted"/>
<evidence type="ECO:0000313" key="2">
    <source>
        <dbReference type="EMBL" id="SLM95973.1"/>
    </source>
</evidence>
<name>A0A1X6XA40_9MICO</name>
<sequence>MTTIDDHDAYIAAAPESFQPSLRQLRTVLRRTLPDAEEIVAYNMPGFRIGGTIVAGYAAFSKQCGLYVSAGAISAHAEDIAVAGLKATKTGVTFSPRRPIPDDLVERLALASRKDAEA</sequence>
<dbReference type="AlphaFoldDB" id="A0A1X6XA40"/>
<dbReference type="Gene3D" id="3.90.1150.200">
    <property type="match status" value="1"/>
</dbReference>
<evidence type="ECO:0000259" key="1">
    <source>
        <dbReference type="Pfam" id="PF08818"/>
    </source>
</evidence>
<evidence type="ECO:0000313" key="3">
    <source>
        <dbReference type="Proteomes" id="UP000196581"/>
    </source>
</evidence>
<dbReference type="InterPro" id="IPR014922">
    <property type="entry name" value="YdhG-like"/>
</dbReference>
<organism evidence="2 3">
    <name type="scientific">Brevibacterium yomogidense</name>
    <dbReference type="NCBI Taxonomy" id="946573"/>
    <lineage>
        <taxon>Bacteria</taxon>
        <taxon>Bacillati</taxon>
        <taxon>Actinomycetota</taxon>
        <taxon>Actinomycetes</taxon>
        <taxon>Micrococcales</taxon>
        <taxon>Brevibacteriaceae</taxon>
        <taxon>Brevibacterium</taxon>
    </lineage>
</organism>
<gene>
    <name evidence="2" type="ORF">FM105_05200</name>
</gene>
<accession>A0A1X6XA40</accession>
<dbReference type="SUPFAM" id="SSF159888">
    <property type="entry name" value="YdhG-like"/>
    <property type="match status" value="1"/>
</dbReference>
<dbReference type="Proteomes" id="UP000196581">
    <property type="component" value="Unassembled WGS sequence"/>
</dbReference>
<feature type="domain" description="YdhG-like" evidence="1">
    <location>
        <begin position="19"/>
        <end position="109"/>
    </location>
</feature>
<dbReference type="RefSeq" id="WP_087005792.1">
    <property type="nucleotide sequence ID" value="NZ_FWFF01000007.1"/>
</dbReference>
<keyword evidence="3" id="KW-1185">Reference proteome</keyword>